<organism evidence="2 3">
    <name type="scientific">Dyadobacter flavalbus</name>
    <dbReference type="NCBI Taxonomy" id="2579942"/>
    <lineage>
        <taxon>Bacteria</taxon>
        <taxon>Pseudomonadati</taxon>
        <taxon>Bacteroidota</taxon>
        <taxon>Cytophagia</taxon>
        <taxon>Cytophagales</taxon>
        <taxon>Spirosomataceae</taxon>
        <taxon>Dyadobacter</taxon>
    </lineage>
</organism>
<dbReference type="NCBIfam" id="TIGR04183">
    <property type="entry name" value="Por_Secre_tail"/>
    <property type="match status" value="1"/>
</dbReference>
<keyword evidence="3" id="KW-1185">Reference proteome</keyword>
<dbReference type="RefSeq" id="WP_139013403.1">
    <property type="nucleotide sequence ID" value="NZ_VBSN01000049.1"/>
</dbReference>
<dbReference type="Pfam" id="PF18962">
    <property type="entry name" value="Por_Secre_tail"/>
    <property type="match status" value="1"/>
</dbReference>
<evidence type="ECO:0000313" key="2">
    <source>
        <dbReference type="EMBL" id="KAA6438601.1"/>
    </source>
</evidence>
<dbReference type="SUPFAM" id="SSF50998">
    <property type="entry name" value="Quinoprotein alcohol dehydrogenase-like"/>
    <property type="match status" value="1"/>
</dbReference>
<gene>
    <name evidence="2" type="ORF">FEM33_18215</name>
</gene>
<comment type="caution">
    <text evidence="2">The sequence shown here is derived from an EMBL/GenBank/DDBJ whole genome shotgun (WGS) entry which is preliminary data.</text>
</comment>
<evidence type="ECO:0000259" key="1">
    <source>
        <dbReference type="Pfam" id="PF18962"/>
    </source>
</evidence>
<dbReference type="PANTHER" id="PTHR42754:SF1">
    <property type="entry name" value="LIPOPROTEIN"/>
    <property type="match status" value="1"/>
</dbReference>
<evidence type="ECO:0000313" key="3">
    <source>
        <dbReference type="Proteomes" id="UP000323994"/>
    </source>
</evidence>
<dbReference type="Gene3D" id="2.60.40.10">
    <property type="entry name" value="Immunoglobulins"/>
    <property type="match status" value="1"/>
</dbReference>
<feature type="domain" description="Secretion system C-terminal sorting" evidence="1">
    <location>
        <begin position="566"/>
        <end position="637"/>
    </location>
</feature>
<dbReference type="AlphaFoldDB" id="A0A5M8QTJ7"/>
<dbReference type="EMBL" id="VBSN01000049">
    <property type="protein sequence ID" value="KAA6438601.1"/>
    <property type="molecule type" value="Genomic_DNA"/>
</dbReference>
<dbReference type="InterPro" id="IPR013783">
    <property type="entry name" value="Ig-like_fold"/>
</dbReference>
<dbReference type="OrthoDB" id="9811934at2"/>
<name>A0A5M8QTJ7_9BACT</name>
<proteinExistence type="predicted"/>
<reference evidence="2 3" key="1">
    <citation type="submission" date="2019-05" db="EMBL/GenBank/DDBJ databases">
        <authorList>
            <person name="Qu J.-H."/>
        </authorList>
    </citation>
    <scope>NUCLEOTIDE SEQUENCE [LARGE SCALE GENOMIC DNA]</scope>
    <source>
        <strain evidence="2 3">NS28</strain>
    </source>
</reference>
<dbReference type="InterPro" id="IPR011047">
    <property type="entry name" value="Quinoprotein_ADH-like_sf"/>
</dbReference>
<dbReference type="PANTHER" id="PTHR42754">
    <property type="entry name" value="ENDOGLUCANASE"/>
    <property type="match status" value="1"/>
</dbReference>
<sequence>MNRILLPQHIFKFLLALLVFVQASVFAQPKIEWEKIYGGTGGDVPNSIKQTADGGFIISGTTTLSGDKNQVGYGSSDIWIIKLAADGSKQWDKILGGEGTEQNTFIELTPDGGYIVGTSSNSGVGPIKSEPAYGIYPEDKLDYWIIKLSASGAVEWDKTIGGPDIDLLTSVKPTKDGGYILAGSSESEIGNNKTKAPLDKGYTDHWIVKLSASRTVQWDVVLGRRQDGMHYRNEGAIVELTSDGGYLIGGSQGPNPLYEYVEDFYLARLSQNGAVQWEKTIAGAGDNILKSIQQLNDGSFLLGGEAITTTLDDQGEYICASCQDFWIVRIDAQGNKLWDKTIGSGYDAQGYNLNFLTSAVKTSDGGYLLGGSSRSSAGRDKSEPSRGGRRDVWVVKLDSNRTKVWDRTIGGSQTDRLQSLAPTKDGGVILASFSDSPVSGEKSENSRGYEDYWIVKLAPEPLPVTLTSFTAQKENTTALLTWSTSSETRNDRFEVQRSFNGKTWDLIATVKSNGDVNKPANYMLVDNKPVHGVDNLYRLKMIDIDGSFTYSKIQSLHFDSDVALNIFPNPASDVLNIEMADWHKVKTVELLNSRSDIVYISGKKPVQSVFVKDFSTGIYFVRVTLADGSSSVKKVLIGK</sequence>
<dbReference type="InterPro" id="IPR026444">
    <property type="entry name" value="Secre_tail"/>
</dbReference>
<accession>A0A5M8QTJ7</accession>
<dbReference type="Proteomes" id="UP000323994">
    <property type="component" value="Unassembled WGS sequence"/>
</dbReference>
<protein>
    <submittedName>
        <fullName evidence="2">T9SS type A sorting domain-containing protein</fullName>
    </submittedName>
</protein>